<feature type="non-terminal residue" evidence="1">
    <location>
        <position position="82"/>
    </location>
</feature>
<evidence type="ECO:0000313" key="1">
    <source>
        <dbReference type="EMBL" id="CAK5280351.1"/>
    </source>
</evidence>
<comment type="caution">
    <text evidence="1">The sequence shown here is derived from an EMBL/GenBank/DDBJ whole genome shotgun (WGS) entry which is preliminary data.</text>
</comment>
<proteinExistence type="predicted"/>
<dbReference type="EMBL" id="CAVNYO010000440">
    <property type="protein sequence ID" value="CAK5280351.1"/>
    <property type="molecule type" value="Genomic_DNA"/>
</dbReference>
<gene>
    <name evidence="1" type="ORF">MYCIT1_LOCUS30841</name>
</gene>
<dbReference type="Proteomes" id="UP001295794">
    <property type="component" value="Unassembled WGS sequence"/>
</dbReference>
<reference evidence="1" key="1">
    <citation type="submission" date="2023-11" db="EMBL/GenBank/DDBJ databases">
        <authorList>
            <person name="De Vega J J."/>
            <person name="De Vega J J."/>
        </authorList>
    </citation>
    <scope>NUCLEOTIDE SEQUENCE</scope>
</reference>
<name>A0AAD2HS33_9AGAR</name>
<evidence type="ECO:0000313" key="2">
    <source>
        <dbReference type="Proteomes" id="UP001295794"/>
    </source>
</evidence>
<sequence>RWNPYMENPLFLTQSAILHAQFHHIQIHIHRIFIVYSGHQSSSQMSLNSSASLAICANSARACTHIMAAAINRGSKFHSHIL</sequence>
<dbReference type="AlphaFoldDB" id="A0AAD2HS33"/>
<accession>A0AAD2HS33</accession>
<organism evidence="1 2">
    <name type="scientific">Mycena citricolor</name>
    <dbReference type="NCBI Taxonomy" id="2018698"/>
    <lineage>
        <taxon>Eukaryota</taxon>
        <taxon>Fungi</taxon>
        <taxon>Dikarya</taxon>
        <taxon>Basidiomycota</taxon>
        <taxon>Agaricomycotina</taxon>
        <taxon>Agaricomycetes</taxon>
        <taxon>Agaricomycetidae</taxon>
        <taxon>Agaricales</taxon>
        <taxon>Marasmiineae</taxon>
        <taxon>Mycenaceae</taxon>
        <taxon>Mycena</taxon>
    </lineage>
</organism>
<feature type="non-terminal residue" evidence="1">
    <location>
        <position position="1"/>
    </location>
</feature>
<keyword evidence="2" id="KW-1185">Reference proteome</keyword>
<protein>
    <submittedName>
        <fullName evidence="1">Uncharacterized protein</fullName>
    </submittedName>
</protein>